<name>A0A167GTA0_9BURK</name>
<dbReference type="Pfam" id="PF16875">
    <property type="entry name" value="Glyco_hydro_36N"/>
    <property type="match status" value="1"/>
</dbReference>
<evidence type="ECO:0000313" key="11">
    <source>
        <dbReference type="Proteomes" id="UP000185657"/>
    </source>
</evidence>
<feature type="binding site" evidence="7">
    <location>
        <position position="493"/>
    </location>
    <ligand>
        <name>substrate</name>
    </ligand>
</feature>
<feature type="binding site" evidence="7">
    <location>
        <begin position="448"/>
        <end position="452"/>
    </location>
    <ligand>
        <name>substrate</name>
    </ligand>
</feature>
<dbReference type="PROSITE" id="PS00512">
    <property type="entry name" value="ALPHA_GALACTOSIDASE"/>
    <property type="match status" value="1"/>
</dbReference>
<dbReference type="PIRSF" id="PIRSF005536">
    <property type="entry name" value="Agal"/>
    <property type="match status" value="1"/>
</dbReference>
<dbReference type="Proteomes" id="UP000185657">
    <property type="component" value="Unassembled WGS sequence"/>
</dbReference>
<dbReference type="PRINTS" id="PR00743">
    <property type="entry name" value="GLHYDRLASE36"/>
</dbReference>
<dbReference type="Proteomes" id="UP000185680">
    <property type="component" value="Chromosome"/>
</dbReference>
<dbReference type="PANTHER" id="PTHR43053:SF3">
    <property type="entry name" value="ALPHA-GALACTOSIDASE C-RELATED"/>
    <property type="match status" value="1"/>
</dbReference>
<dbReference type="InterPro" id="IPR017853">
    <property type="entry name" value="GH"/>
</dbReference>
<organism evidence="9 12">
    <name type="scientific">Hydrogenophaga crassostreae</name>
    <dbReference type="NCBI Taxonomy" id="1763535"/>
    <lineage>
        <taxon>Bacteria</taxon>
        <taxon>Pseudomonadati</taxon>
        <taxon>Pseudomonadota</taxon>
        <taxon>Betaproteobacteria</taxon>
        <taxon>Burkholderiales</taxon>
        <taxon>Comamonadaceae</taxon>
        <taxon>Hydrogenophaga</taxon>
    </lineage>
</organism>
<dbReference type="GO" id="GO:0016052">
    <property type="term" value="P:carbohydrate catabolic process"/>
    <property type="evidence" value="ECO:0007669"/>
    <property type="project" value="InterPro"/>
</dbReference>
<dbReference type="Pfam" id="PF02065">
    <property type="entry name" value="Melibiase"/>
    <property type="match status" value="1"/>
</dbReference>
<gene>
    <name evidence="9" type="ORF">LPB072_01690</name>
    <name evidence="10" type="ORF">LPB72_19950</name>
</gene>
<dbReference type="EMBL" id="LVWD01000037">
    <property type="protein sequence ID" value="OAD39852.1"/>
    <property type="molecule type" value="Genomic_DNA"/>
</dbReference>
<feature type="domain" description="Glycosyl hydrolase family 36 N-terminal" evidence="8">
    <location>
        <begin position="26"/>
        <end position="246"/>
    </location>
</feature>
<dbReference type="FunFam" id="3.20.20.70:FF:000118">
    <property type="entry name" value="Alpha-galactosidase"/>
    <property type="match status" value="1"/>
</dbReference>
<proteinExistence type="inferred from homology"/>
<dbReference type="KEGG" id="hyl:LPB072_01690"/>
<dbReference type="CDD" id="cd14791">
    <property type="entry name" value="GH36"/>
    <property type="match status" value="1"/>
</dbReference>
<dbReference type="InterPro" id="IPR000111">
    <property type="entry name" value="Glyco_hydro_27/36_CS"/>
</dbReference>
<accession>A0A167GTA0</accession>
<evidence type="ECO:0000256" key="3">
    <source>
        <dbReference type="ARBA" id="ARBA00022801"/>
    </source>
</evidence>
<dbReference type="InterPro" id="IPR013785">
    <property type="entry name" value="Aldolase_TIM"/>
</dbReference>
<evidence type="ECO:0000313" key="10">
    <source>
        <dbReference type="EMBL" id="OAD39852.1"/>
    </source>
</evidence>
<reference evidence="9 12" key="2">
    <citation type="submission" date="2016-10" db="EMBL/GenBank/DDBJ databases">
        <title>Hydorgenophaga sp. LPB0072 isolated from gastropod.</title>
        <authorList>
            <person name="Kim E."/>
            <person name="Yi H."/>
        </authorList>
    </citation>
    <scope>NUCLEOTIDE SEQUENCE [LARGE SCALE GENOMIC DNA]</scope>
    <source>
        <strain evidence="9 12">LPB0072</strain>
    </source>
</reference>
<dbReference type="InterPro" id="IPR038417">
    <property type="entry name" value="Alpga-gal_N_sf"/>
</dbReference>
<feature type="binding site" evidence="7">
    <location>
        <begin position="338"/>
        <end position="339"/>
    </location>
    <ligand>
        <name>substrate</name>
    </ligand>
</feature>
<keyword evidence="4 5" id="KW-0326">Glycosidase</keyword>
<evidence type="ECO:0000259" key="8">
    <source>
        <dbReference type="Pfam" id="PF16875"/>
    </source>
</evidence>
<feature type="active site" description="Nucleophile" evidence="6">
    <location>
        <position position="450"/>
    </location>
</feature>
<dbReference type="Gene3D" id="3.20.20.70">
    <property type="entry name" value="Aldolase class I"/>
    <property type="match status" value="1"/>
</dbReference>
<comment type="similarity">
    <text evidence="5">Belongs to the glycosyl hydrolase.</text>
</comment>
<evidence type="ECO:0000256" key="2">
    <source>
        <dbReference type="ARBA" id="ARBA00012755"/>
    </source>
</evidence>
<evidence type="ECO:0000256" key="5">
    <source>
        <dbReference type="PIRNR" id="PIRNR005536"/>
    </source>
</evidence>
<dbReference type="InterPro" id="IPR002252">
    <property type="entry name" value="Glyco_hydro_36"/>
</dbReference>
<dbReference type="STRING" id="1763535.LPB072_01690"/>
<reference evidence="10 11" key="1">
    <citation type="submission" date="2016-02" db="EMBL/GenBank/DDBJ databases">
        <title>Draft genome sequence of Hydrogenophaga sp. LPB0072.</title>
        <authorList>
            <person name="Shin S.-K."/>
            <person name="Yi H."/>
        </authorList>
    </citation>
    <scope>NUCLEOTIDE SEQUENCE [LARGE SCALE GENOMIC DNA]</scope>
    <source>
        <strain evidence="10 11">LPB0072</strain>
    </source>
</reference>
<dbReference type="OrthoDB" id="9758822at2"/>
<evidence type="ECO:0000256" key="1">
    <source>
        <dbReference type="ARBA" id="ARBA00001255"/>
    </source>
</evidence>
<dbReference type="SUPFAM" id="SSF51445">
    <property type="entry name" value="(Trans)glycosidases"/>
    <property type="match status" value="1"/>
</dbReference>
<evidence type="ECO:0000313" key="12">
    <source>
        <dbReference type="Proteomes" id="UP000185680"/>
    </source>
</evidence>
<evidence type="ECO:0000256" key="7">
    <source>
        <dbReference type="PIRSR" id="PIRSR005536-2"/>
    </source>
</evidence>
<dbReference type="PANTHER" id="PTHR43053">
    <property type="entry name" value="GLYCOSIDASE FAMILY 31"/>
    <property type="match status" value="1"/>
</dbReference>
<evidence type="ECO:0000256" key="4">
    <source>
        <dbReference type="ARBA" id="ARBA00023295"/>
    </source>
</evidence>
<dbReference type="GO" id="GO:0004557">
    <property type="term" value="F:alpha-galactosidase activity"/>
    <property type="evidence" value="ECO:0007669"/>
    <property type="project" value="UniProtKB-UniRule"/>
</dbReference>
<dbReference type="Gene3D" id="2.70.98.60">
    <property type="entry name" value="alpha-galactosidase from lactobacil brevis"/>
    <property type="match status" value="1"/>
</dbReference>
<dbReference type="InterPro" id="IPR050985">
    <property type="entry name" value="Alpha-glycosidase_related"/>
</dbReference>
<keyword evidence="3 5" id="KW-0378">Hydrolase</keyword>
<dbReference type="AlphaFoldDB" id="A0A167GTA0"/>
<dbReference type="RefSeq" id="WP_066095292.1">
    <property type="nucleotide sequence ID" value="NZ_CP017476.1"/>
</dbReference>
<feature type="active site" description="Proton donor" evidence="6">
    <location>
        <position position="515"/>
    </location>
</feature>
<feature type="binding site" evidence="7">
    <location>
        <position position="415"/>
    </location>
    <ligand>
        <name>substrate</name>
    </ligand>
</feature>
<keyword evidence="11" id="KW-1185">Reference proteome</keyword>
<evidence type="ECO:0000256" key="6">
    <source>
        <dbReference type="PIRSR" id="PIRSR005536-1"/>
    </source>
</evidence>
<sequence length="714" mass="78286">MSHWFLHGPASSLLLSAPEADDLHQAPVIRYWGARLPDAAAPATAWHEERASPPSSLDEGLAPTVFPSLGFGDASQPGLRAHRQGQSFGFAADRYTVTPDERHNSLRIQLLDSANQIEVHIDLRMDASDTLHIGTRLINQGTVPLQVNGLASANLSLPGQMDTVHSFHGQWSNEFQWQCQPLARAQWRQENRSGRTSHQMFPGAVIANTHTGWHSGACYGAHLAWSGNFAQTIDTLDDGLRQWQLGVAFAPGELALAPGDSFDAPTVLASFSPAGRNGLMQNFHATMRATVQWPGGQAAPRPVHLNTWEAVYFDHRLDDLKDFATQAARLGVERFILDDGWFHGRHDDRSSLGDWWPDAGKYPDGLGPLAHHVTGLGMQFGLWVEPEMVNPDSELYRAHPEWAFAAPGRRQQTWRHQLVLNTALPAVQDYLFEKLDALLSTLPISYLKWDMNRDLTQAVGADGRAGYLGFVKGLYALLARVRTAHPNVEIESCASGGGRMDAGVLAHTHRFWTSDNTDALSRVGIQRGALQFFPPELLGAHIGPAPYHTTGRTQSLDFRAGVALPLHLGIELDVRAIEDGERAQLAPWLTLYKSLRGQLHQGAMWLGECGDHIVWQAHGNAQDLIVFTTRTAPTEARHSPPLILPMLDAAASYRVTRLDPPGIGAANAGIDAPMHLALRQGETVQAHGAWLSQAGLPLPRMSGEAVHIYRLQTP</sequence>
<protein>
    <recommendedName>
        <fullName evidence="2 5">Alpha-galactosidase</fullName>
        <ecNumber evidence="2 5">3.2.1.22</ecNumber>
    </recommendedName>
</protein>
<feature type="binding site" evidence="7">
    <location>
        <position position="515"/>
    </location>
    <ligand>
        <name>substrate</name>
    </ligand>
</feature>
<dbReference type="InterPro" id="IPR031704">
    <property type="entry name" value="Glyco_hydro_36_N"/>
</dbReference>
<dbReference type="EC" id="3.2.1.22" evidence="2 5"/>
<feature type="binding site" evidence="7">
    <location>
        <position position="171"/>
    </location>
    <ligand>
        <name>substrate</name>
    </ligand>
</feature>
<dbReference type="EMBL" id="CP017476">
    <property type="protein sequence ID" value="AOW11760.1"/>
    <property type="molecule type" value="Genomic_DNA"/>
</dbReference>
<evidence type="ECO:0000313" key="9">
    <source>
        <dbReference type="EMBL" id="AOW11760.1"/>
    </source>
</evidence>
<comment type="catalytic activity">
    <reaction evidence="1 5">
        <text>Hydrolysis of terminal, non-reducing alpha-D-galactose residues in alpha-D-galactosides, including galactose oligosaccharides, galactomannans and galactolipids.</text>
        <dbReference type="EC" id="3.2.1.22"/>
    </reaction>
</comment>